<sequence>MMQLVLNLLWKSRLEPPPSSQHILSGAQNTTIGQAVFNNVAGDQVQNHNHNHNHYFTHLLWEAIADVGASHNSEQQVDRGQCLPGTRVAVLKLIRQWRVTECETSPVCWLSGTAGVGKSSIALTVAEECEKDGRNVASFFFFRSDAKRNNPSSLILSIAHGLVLARPHLKSFVEQRIAADPRILKARLEDQYEKLILQNLDHPPPSYDQKMPDLVIIDGLDECGDAAMQRRVLSLIFSTYQQTFHCPLRFLICSRPEAWIQEEFSWFSGLTKHIELDDSFLPHYDIQLYLNHQFQEIRRDPKYSQIVFPDPWPSPEIVWLLVERADGQFIYPSTVIKFIKMEYTLPTDQLRILLDTISNLSSVSSTHSPFNDLDKLYLMVLRANPDRDQLLLHILEMIVVTPAWDDYIGRSPEFIEVVLGLPPGTVSQTLRAMHSVLDVRDREDDIKIYHKSFTDFLLDQTRSREFFINQSEWEDFLACRWTRSLTEQCRKNPGLLSRHRYLSHSLWMLVNHWNRCLDRVDGRMSSALTSELDAFYHVALSISAELVGRDMLLHILATFLQPGSHSQSPKFLQVLLGLRSEVLDQALVPMDTFISDLDYPPFDQIQIRNTHTTLRDFLLDRSRSRRFFIDKGSQSNFLALRYLFLLQMNDSVVHVESVSPASMKFTEWAGICTNIDNPTEELLFELNRMGLGVVLAKYFNLGAYNLFRDFETISTWLESKTNGITPLNLIVRFRNVQRGFHIRSTRQDVDSGRHHNVITMIILSIVKWASPAQSTRRVCASLIMRDYVDYWSKSFRASVNIELHSAEFCGCSGHAFNSDCVSTPIPDKKDLYHISIPAGCAQIFKAFVAGLEAHKTRRFTHEEYCSLTYKLLVECPSLLTRCLPLPELLPHFRTLLDVAKTLELGGVHYYHRISLRSGGSRSVRSGESRSKLLSWFENFPADCADEVETVKNKLLSLMPLHK</sequence>
<dbReference type="Pfam" id="PF24883">
    <property type="entry name" value="NPHP3_N"/>
    <property type="match status" value="1"/>
</dbReference>
<evidence type="ECO:0000259" key="2">
    <source>
        <dbReference type="Pfam" id="PF24883"/>
    </source>
</evidence>
<dbReference type="GeneID" id="66072039"/>
<dbReference type="PANTHER" id="PTHR10039">
    <property type="entry name" value="AMELOGENIN"/>
    <property type="match status" value="1"/>
</dbReference>
<organism evidence="3 4">
    <name type="scientific">Marasmius oreades</name>
    <name type="common">fairy-ring Marasmius</name>
    <dbReference type="NCBI Taxonomy" id="181124"/>
    <lineage>
        <taxon>Eukaryota</taxon>
        <taxon>Fungi</taxon>
        <taxon>Dikarya</taxon>
        <taxon>Basidiomycota</taxon>
        <taxon>Agaricomycotina</taxon>
        <taxon>Agaricomycetes</taxon>
        <taxon>Agaricomycetidae</taxon>
        <taxon>Agaricales</taxon>
        <taxon>Marasmiineae</taxon>
        <taxon>Marasmiaceae</taxon>
        <taxon>Marasmius</taxon>
    </lineage>
</organism>
<evidence type="ECO:0000256" key="1">
    <source>
        <dbReference type="ARBA" id="ARBA00022737"/>
    </source>
</evidence>
<evidence type="ECO:0000313" key="4">
    <source>
        <dbReference type="Proteomes" id="UP001049176"/>
    </source>
</evidence>
<dbReference type="EMBL" id="CM032191">
    <property type="protein sequence ID" value="KAG7085402.1"/>
    <property type="molecule type" value="Genomic_DNA"/>
</dbReference>
<comment type="caution">
    <text evidence="3">The sequence shown here is derived from an EMBL/GenBank/DDBJ whole genome shotgun (WGS) entry which is preliminary data.</text>
</comment>
<keyword evidence="1" id="KW-0677">Repeat</keyword>
<dbReference type="InterPro" id="IPR027417">
    <property type="entry name" value="P-loop_NTPase"/>
</dbReference>
<accession>A0A9P7RL42</accession>
<dbReference type="PANTHER" id="PTHR10039:SF14">
    <property type="entry name" value="NACHT DOMAIN-CONTAINING PROTEIN"/>
    <property type="match status" value="1"/>
</dbReference>
<dbReference type="RefSeq" id="XP_043001873.1">
    <property type="nucleotide sequence ID" value="XM_043159919.1"/>
</dbReference>
<gene>
    <name evidence="3" type="ORF">E1B28_002963</name>
</gene>
<dbReference type="AlphaFoldDB" id="A0A9P7RL42"/>
<dbReference type="InterPro" id="IPR056884">
    <property type="entry name" value="NPHP3-like_N"/>
</dbReference>
<proteinExistence type="predicted"/>
<dbReference type="Proteomes" id="UP001049176">
    <property type="component" value="Chromosome 11"/>
</dbReference>
<feature type="domain" description="Nephrocystin 3-like N-terminal" evidence="2">
    <location>
        <begin position="94"/>
        <end position="255"/>
    </location>
</feature>
<dbReference type="Gene3D" id="3.40.50.300">
    <property type="entry name" value="P-loop containing nucleotide triphosphate hydrolases"/>
    <property type="match status" value="1"/>
</dbReference>
<evidence type="ECO:0000313" key="3">
    <source>
        <dbReference type="EMBL" id="KAG7085402.1"/>
    </source>
</evidence>
<name>A0A9P7RL42_9AGAR</name>
<keyword evidence="4" id="KW-1185">Reference proteome</keyword>
<protein>
    <recommendedName>
        <fullName evidence="2">Nephrocystin 3-like N-terminal domain-containing protein</fullName>
    </recommendedName>
</protein>
<dbReference type="OrthoDB" id="4760524at2759"/>
<dbReference type="KEGG" id="more:E1B28_002963"/>
<dbReference type="SUPFAM" id="SSF52540">
    <property type="entry name" value="P-loop containing nucleoside triphosphate hydrolases"/>
    <property type="match status" value="1"/>
</dbReference>
<reference evidence="3" key="1">
    <citation type="journal article" date="2021" name="Genome Biol. Evol.">
        <title>The assembled and annotated genome of the fairy-ring fungus Marasmius oreades.</title>
        <authorList>
            <person name="Hiltunen M."/>
            <person name="Ament-Velasquez S.L."/>
            <person name="Johannesson H."/>
        </authorList>
    </citation>
    <scope>NUCLEOTIDE SEQUENCE</scope>
    <source>
        <strain evidence="3">03SP1</strain>
    </source>
</reference>